<dbReference type="InterPro" id="IPR002925">
    <property type="entry name" value="Dienelactn_hydro"/>
</dbReference>
<keyword evidence="3" id="KW-1185">Reference proteome</keyword>
<proteinExistence type="predicted"/>
<keyword evidence="2" id="KW-0378">Hydrolase</keyword>
<evidence type="ECO:0000259" key="1">
    <source>
        <dbReference type="Pfam" id="PF01738"/>
    </source>
</evidence>
<sequence length="320" mass="37000">MKQRSIHIFFLFINTLVIAQITPEEKGFVAHQIIEANDTINFYIKYPKNSIPSDLFIHIEGSYAGPLWIETDPCCVSLDPFNHDLIPENYAYLIFSKQGFKFSGKPNEIPKNYWKKQTLDFRVNRVDAIIKYVKTHIFNPKNLVVIGTSQGSDVVAKLGTINNDITHIGFWGSGGHNQLADFIIKSRKNVYRGKITEEQSKIIIDSLLNLFHEFYKNPSPDKFWDDNSYLSYVSFSKPPLESLLKIDIPIFVAIGTKDENVPIESSYAIPLEFWRKGKDNLTFKHYPHYDHNFISINDDGSETDHIDEVTAEFFEWVKKH</sequence>
<dbReference type="EMBL" id="JAFMPT010000017">
    <property type="protein sequence ID" value="MCC1485183.1"/>
    <property type="molecule type" value="Genomic_DNA"/>
</dbReference>
<evidence type="ECO:0000313" key="3">
    <source>
        <dbReference type="Proteomes" id="UP000778797"/>
    </source>
</evidence>
<evidence type="ECO:0000313" key="2">
    <source>
        <dbReference type="EMBL" id="MCC1485183.1"/>
    </source>
</evidence>
<dbReference type="Pfam" id="PF01738">
    <property type="entry name" value="DLH"/>
    <property type="match status" value="1"/>
</dbReference>
<feature type="domain" description="Dienelactone hydrolase" evidence="1">
    <location>
        <begin position="234"/>
        <end position="319"/>
    </location>
</feature>
<organism evidence="2 3">
    <name type="scientific">Winogradskyella immobilis</name>
    <dbReference type="NCBI Taxonomy" id="2816852"/>
    <lineage>
        <taxon>Bacteria</taxon>
        <taxon>Pseudomonadati</taxon>
        <taxon>Bacteroidota</taxon>
        <taxon>Flavobacteriia</taxon>
        <taxon>Flavobacteriales</taxon>
        <taxon>Flavobacteriaceae</taxon>
        <taxon>Winogradskyella</taxon>
    </lineage>
</organism>
<name>A0ABS8EPN3_9FLAO</name>
<reference evidence="2" key="2">
    <citation type="submission" date="2021-10" db="EMBL/GenBank/DDBJ databases">
        <title>Genome of Winogradskyella sp. E313.</title>
        <authorList>
            <person name="Zhou Y."/>
        </authorList>
    </citation>
    <scope>NUCLEOTIDE SEQUENCE</scope>
    <source>
        <strain evidence="2">E313</strain>
    </source>
</reference>
<protein>
    <submittedName>
        <fullName evidence="2">Dienelactone hydrolase family protein</fullName>
    </submittedName>
</protein>
<gene>
    <name evidence="2" type="ORF">J1C55_11325</name>
</gene>
<dbReference type="Proteomes" id="UP000778797">
    <property type="component" value="Unassembled WGS sequence"/>
</dbReference>
<dbReference type="InterPro" id="IPR029058">
    <property type="entry name" value="AB_hydrolase_fold"/>
</dbReference>
<dbReference type="RefSeq" id="WP_227477675.1">
    <property type="nucleotide sequence ID" value="NZ_JAFMPT010000017.1"/>
</dbReference>
<comment type="caution">
    <text evidence="2">The sequence shown here is derived from an EMBL/GenBank/DDBJ whole genome shotgun (WGS) entry which is preliminary data.</text>
</comment>
<dbReference type="SUPFAM" id="SSF53474">
    <property type="entry name" value="alpha/beta-Hydrolases"/>
    <property type="match status" value="1"/>
</dbReference>
<dbReference type="Gene3D" id="3.40.50.1820">
    <property type="entry name" value="alpha/beta hydrolase"/>
    <property type="match status" value="1"/>
</dbReference>
<accession>A0ABS8EPN3</accession>
<dbReference type="GO" id="GO:0016787">
    <property type="term" value="F:hydrolase activity"/>
    <property type="evidence" value="ECO:0007669"/>
    <property type="project" value="UniProtKB-KW"/>
</dbReference>
<reference evidence="2" key="1">
    <citation type="submission" date="2021-03" db="EMBL/GenBank/DDBJ databases">
        <authorList>
            <person name="Ping X."/>
        </authorList>
    </citation>
    <scope>NUCLEOTIDE SEQUENCE</scope>
    <source>
        <strain evidence="2">E313</strain>
    </source>
</reference>